<evidence type="ECO:0000256" key="1">
    <source>
        <dbReference type="SAM" id="Phobius"/>
    </source>
</evidence>
<evidence type="ECO:0000313" key="3">
    <source>
        <dbReference type="Proteomes" id="UP000070533"/>
    </source>
</evidence>
<gene>
    <name evidence="2" type="ORF">HMPREF3226_00611</name>
</gene>
<proteinExistence type="predicted"/>
<evidence type="ECO:0000313" key="2">
    <source>
        <dbReference type="EMBL" id="KXA42880.1"/>
    </source>
</evidence>
<name>A0A133QJ17_9BACT</name>
<keyword evidence="1" id="KW-0812">Transmembrane</keyword>
<dbReference type="EMBL" id="LRQG01000023">
    <property type="protein sequence ID" value="KXA42880.1"/>
    <property type="molecule type" value="Genomic_DNA"/>
</dbReference>
<comment type="caution">
    <text evidence="2">The sequence shown here is derived from an EMBL/GenBank/DDBJ whole genome shotgun (WGS) entry which is preliminary data.</text>
</comment>
<keyword evidence="1" id="KW-1133">Transmembrane helix</keyword>
<feature type="transmembrane region" description="Helical" evidence="1">
    <location>
        <begin position="37"/>
        <end position="58"/>
    </location>
</feature>
<keyword evidence="1" id="KW-0472">Membrane</keyword>
<reference evidence="3" key="1">
    <citation type="submission" date="2016-01" db="EMBL/GenBank/DDBJ databases">
        <authorList>
            <person name="Mitreva M."/>
            <person name="Pepin K.H."/>
            <person name="Mihindukulasuriya K.A."/>
            <person name="Fulton R."/>
            <person name="Fronick C."/>
            <person name="O'Laughlin M."/>
            <person name="Miner T."/>
            <person name="Herter B."/>
            <person name="Rosa B.A."/>
            <person name="Cordes M."/>
            <person name="Tomlinson C."/>
            <person name="Wollam A."/>
            <person name="Palsikar V.B."/>
            <person name="Mardis E.R."/>
            <person name="Wilson R.K."/>
        </authorList>
    </citation>
    <scope>NUCLEOTIDE SEQUENCE [LARGE SCALE GENOMIC DNA]</scope>
    <source>
        <strain evidence="3">MJR7716</strain>
    </source>
</reference>
<dbReference type="AlphaFoldDB" id="A0A133QJ17"/>
<sequence length="169" mass="20116">MHQNQGDKIMLLKEIAYWTYYFLSKNKSYGKSADTRIDSALIVSVLLFVNILTIVYIAEQHIGLNILQHLPIKSRNDLLSWVWSVIIIMPIVTYMYRCYFRKSRISHLVDEYQEKSPKRLFWGKVFFVFYCSSTWIIFFYAVIIDNNIGYSVDLFRLCNFLFIISILVH</sequence>
<dbReference type="PATRIC" id="fig|28128.5.peg.617"/>
<feature type="transmembrane region" description="Helical" evidence="1">
    <location>
        <begin position="78"/>
        <end position="100"/>
    </location>
</feature>
<dbReference type="STRING" id="28128.HMPREF3226_00611"/>
<keyword evidence="3" id="KW-1185">Reference proteome</keyword>
<protein>
    <submittedName>
        <fullName evidence="2">Uncharacterized protein</fullName>
    </submittedName>
</protein>
<dbReference type="Proteomes" id="UP000070533">
    <property type="component" value="Unassembled WGS sequence"/>
</dbReference>
<accession>A0A133QJ17</accession>
<organism evidence="2 3">
    <name type="scientific">Prevotella corporis</name>
    <dbReference type="NCBI Taxonomy" id="28128"/>
    <lineage>
        <taxon>Bacteria</taxon>
        <taxon>Pseudomonadati</taxon>
        <taxon>Bacteroidota</taxon>
        <taxon>Bacteroidia</taxon>
        <taxon>Bacteroidales</taxon>
        <taxon>Prevotellaceae</taxon>
        <taxon>Prevotella</taxon>
    </lineage>
</organism>
<feature type="transmembrane region" description="Helical" evidence="1">
    <location>
        <begin position="121"/>
        <end position="142"/>
    </location>
</feature>